<comment type="similarity">
    <text evidence="2">Belongs to the bacterial solute-binding protein 8 family.</text>
</comment>
<feature type="chain" id="PRO_5039394854" evidence="5">
    <location>
        <begin position="19"/>
        <end position="329"/>
    </location>
</feature>
<dbReference type="Pfam" id="PF01497">
    <property type="entry name" value="Peripla_BP_2"/>
    <property type="match status" value="1"/>
</dbReference>
<dbReference type="PANTHER" id="PTHR30532:SF28">
    <property type="entry name" value="PETROBACTIN-BINDING PROTEIN YCLQ"/>
    <property type="match status" value="1"/>
</dbReference>
<keyword evidence="4 5" id="KW-0732">Signal</keyword>
<dbReference type="EMBL" id="JACRUO010000002">
    <property type="protein sequence ID" value="MBD3690019.1"/>
    <property type="molecule type" value="Genomic_DNA"/>
</dbReference>
<dbReference type="AlphaFoldDB" id="A0A8I0GHD6"/>
<evidence type="ECO:0000259" key="6">
    <source>
        <dbReference type="PROSITE" id="PS50983"/>
    </source>
</evidence>
<evidence type="ECO:0000256" key="5">
    <source>
        <dbReference type="SAM" id="SignalP"/>
    </source>
</evidence>
<name>A0A8I0GHD6_9ACTO</name>
<dbReference type="InterPro" id="IPR002491">
    <property type="entry name" value="ABC_transptr_periplasmic_BD"/>
</dbReference>
<dbReference type="Proteomes" id="UP000627538">
    <property type="component" value="Unassembled WGS sequence"/>
</dbReference>
<organism evidence="7 8">
    <name type="scientific">Nanchangia anserum</name>
    <dbReference type="NCBI Taxonomy" id="2692125"/>
    <lineage>
        <taxon>Bacteria</taxon>
        <taxon>Bacillati</taxon>
        <taxon>Actinomycetota</taxon>
        <taxon>Actinomycetes</taxon>
        <taxon>Actinomycetales</taxon>
        <taxon>Actinomycetaceae</taxon>
        <taxon>Nanchangia</taxon>
    </lineage>
</organism>
<dbReference type="GO" id="GO:1901678">
    <property type="term" value="P:iron coordination entity transport"/>
    <property type="evidence" value="ECO:0007669"/>
    <property type="project" value="UniProtKB-ARBA"/>
</dbReference>
<evidence type="ECO:0000256" key="2">
    <source>
        <dbReference type="ARBA" id="ARBA00008814"/>
    </source>
</evidence>
<dbReference type="PROSITE" id="PS51257">
    <property type="entry name" value="PROKAR_LIPOPROTEIN"/>
    <property type="match status" value="1"/>
</dbReference>
<reference evidence="7 8" key="1">
    <citation type="submission" date="2020-08" db="EMBL/GenBank/DDBJ databases">
        <title>Winkia gen. nov., sp. nov., isolated from faeces of the Anser albifrons in China.</title>
        <authorList>
            <person name="Liu Q."/>
        </authorList>
    </citation>
    <scope>NUCLEOTIDE SEQUENCE [LARGE SCALE GENOMIC DNA]</scope>
    <source>
        <strain evidence="7 8">C62</strain>
    </source>
</reference>
<feature type="domain" description="Fe/B12 periplasmic-binding" evidence="6">
    <location>
        <begin position="58"/>
        <end position="329"/>
    </location>
</feature>
<dbReference type="GO" id="GO:0030288">
    <property type="term" value="C:outer membrane-bounded periplasmic space"/>
    <property type="evidence" value="ECO:0007669"/>
    <property type="project" value="TreeGrafter"/>
</dbReference>
<protein>
    <submittedName>
        <fullName evidence="7">ABC transporter substrate-binding protein</fullName>
    </submittedName>
</protein>
<evidence type="ECO:0000313" key="7">
    <source>
        <dbReference type="EMBL" id="MBD3690019.1"/>
    </source>
</evidence>
<evidence type="ECO:0000313" key="8">
    <source>
        <dbReference type="Proteomes" id="UP000627538"/>
    </source>
</evidence>
<keyword evidence="3" id="KW-0813">Transport</keyword>
<dbReference type="PROSITE" id="PS50983">
    <property type="entry name" value="FE_B12_PBP"/>
    <property type="match status" value="1"/>
</dbReference>
<dbReference type="SUPFAM" id="SSF53807">
    <property type="entry name" value="Helical backbone' metal receptor"/>
    <property type="match status" value="1"/>
</dbReference>
<sequence length="329" mass="34893">MRIISSCAAALLAVTALVGCTPDADTASEKSSSLASGTFPVTLTHASGTTTLKAQPRRIVVLDMAALDTIDAIGAGDAVVGTITDSLPDWLSDDKGVDYSTTTSVGTLKEPDVEAIAALQPDLVVVASRSASYAESFSQKWPTIDTTVSWEKDGDYTEQARSQVKLLGQATGHETEAARAIKTIDATVKRYTDTARDRGSAAVVMVSGSELSLHGARSRWAPLFDVFGFTPVELSSQGADEGHKGQKISFETLADLDPEWIFVVDRDAAIGQGNSGTSAKQVMANDLVASTRAARNDHIVYLDSQRWYVVMTGATNYVAELNEVGRALK</sequence>
<dbReference type="PANTHER" id="PTHR30532">
    <property type="entry name" value="IRON III DICITRATE-BINDING PERIPLASMIC PROTEIN"/>
    <property type="match status" value="1"/>
</dbReference>
<keyword evidence="8" id="KW-1185">Reference proteome</keyword>
<comment type="subcellular location">
    <subcellularLocation>
        <location evidence="1">Cell envelope</location>
    </subcellularLocation>
</comment>
<evidence type="ECO:0000256" key="4">
    <source>
        <dbReference type="ARBA" id="ARBA00022729"/>
    </source>
</evidence>
<proteinExistence type="inferred from homology"/>
<accession>A0A8I0GHD6</accession>
<comment type="caution">
    <text evidence="7">The sequence shown here is derived from an EMBL/GenBank/DDBJ whole genome shotgun (WGS) entry which is preliminary data.</text>
</comment>
<evidence type="ECO:0000256" key="3">
    <source>
        <dbReference type="ARBA" id="ARBA00022448"/>
    </source>
</evidence>
<evidence type="ECO:0000256" key="1">
    <source>
        <dbReference type="ARBA" id="ARBA00004196"/>
    </source>
</evidence>
<dbReference type="Gene3D" id="3.40.50.1980">
    <property type="entry name" value="Nitrogenase molybdenum iron protein domain"/>
    <property type="match status" value="2"/>
</dbReference>
<dbReference type="InterPro" id="IPR051313">
    <property type="entry name" value="Bact_iron-sidero_bind"/>
</dbReference>
<gene>
    <name evidence="7" type="ORF">H8R10_07255</name>
</gene>
<feature type="signal peptide" evidence="5">
    <location>
        <begin position="1"/>
        <end position="18"/>
    </location>
</feature>
<dbReference type="RefSeq" id="WP_191072125.1">
    <property type="nucleotide sequence ID" value="NZ_JACRUO010000002.1"/>
</dbReference>